<proteinExistence type="predicted"/>
<dbReference type="InterPro" id="IPR050204">
    <property type="entry name" value="AraC_XylS_family_regulators"/>
</dbReference>
<dbReference type="PROSITE" id="PS00041">
    <property type="entry name" value="HTH_ARAC_FAMILY_1"/>
    <property type="match status" value="2"/>
</dbReference>
<dbReference type="InterPro" id="IPR018062">
    <property type="entry name" value="HTH_AraC-typ_CS"/>
</dbReference>
<dbReference type="InterPro" id="IPR018060">
    <property type="entry name" value="HTH_AraC"/>
</dbReference>
<evidence type="ECO:0000256" key="1">
    <source>
        <dbReference type="ARBA" id="ARBA00023015"/>
    </source>
</evidence>
<reference evidence="5 6" key="1">
    <citation type="journal article" date="2015" name="Int. J. Syst. Evol. Microbiol.">
        <title>Amycolatopsis rhabdoformis sp. nov., an actinomycete isolated from a tropical forest soil.</title>
        <authorList>
            <person name="Souza W.R."/>
            <person name="Silva R.E."/>
            <person name="Goodfellow M."/>
            <person name="Busarakam K."/>
            <person name="Figueiro F.S."/>
            <person name="Ferreira D."/>
            <person name="Rodrigues-Filho E."/>
            <person name="Moraes L.A.B."/>
            <person name="Zucchi T.D."/>
        </authorList>
    </citation>
    <scope>NUCLEOTIDE SEQUENCE [LARGE SCALE GENOMIC DNA]</scope>
    <source>
        <strain evidence="5 6">NCIMB 14900</strain>
    </source>
</reference>
<dbReference type="SMART" id="SM00342">
    <property type="entry name" value="HTH_ARAC"/>
    <property type="match status" value="1"/>
</dbReference>
<name>A0ABZ1IIC0_9PSEU</name>
<feature type="domain" description="HTH araC/xylS-type" evidence="4">
    <location>
        <begin position="231"/>
        <end position="332"/>
    </location>
</feature>
<evidence type="ECO:0000256" key="2">
    <source>
        <dbReference type="ARBA" id="ARBA00023125"/>
    </source>
</evidence>
<organism evidence="5 6">
    <name type="scientific">Amycolatopsis rhabdoformis</name>
    <dbReference type="NCBI Taxonomy" id="1448059"/>
    <lineage>
        <taxon>Bacteria</taxon>
        <taxon>Bacillati</taxon>
        <taxon>Actinomycetota</taxon>
        <taxon>Actinomycetes</taxon>
        <taxon>Pseudonocardiales</taxon>
        <taxon>Pseudonocardiaceae</taxon>
        <taxon>Amycolatopsis</taxon>
    </lineage>
</organism>
<sequence length="335" mass="37238">MCASDRGADGGTSGTPKAFHTNDLMFAREELSRVYYPLRLDRTHRSRDFEFTMRTLTVGPLTIGRMSYGAEIVKDCGDLQSAYHVNVPLTGAVASTCGDQRVVATPRTAAVFNPVGHTVLDRWEAGSEQLCLKIDRTFLEDEVVRRVERPLRAPVRFRMAMDLTQPSTRAWLHAVEVLATELDAPGAFTSDGLLAAELRRLIVGGLLWGQPHSYQDALSELGASPQPRTVKRAVDLMHASPEVPWTVAELAELVGISVRSLEEGFRRHVGMPPMTYLRDCRLEQVRADLRAGSRPAVSVTEVAFRWGFGHLGRFAQAYRAKFGENPSDTLRFEEL</sequence>
<dbReference type="EMBL" id="CP142149">
    <property type="protein sequence ID" value="WSE33521.1"/>
    <property type="molecule type" value="Genomic_DNA"/>
</dbReference>
<dbReference type="PANTHER" id="PTHR46796:SF12">
    <property type="entry name" value="HTH-TYPE DNA-BINDING TRANSCRIPTIONAL ACTIVATOR EUTR"/>
    <property type="match status" value="1"/>
</dbReference>
<keyword evidence="3" id="KW-0804">Transcription</keyword>
<accession>A0ABZ1IIC0</accession>
<gene>
    <name evidence="5" type="ORF">VSH64_15640</name>
</gene>
<dbReference type="Pfam" id="PF12833">
    <property type="entry name" value="HTH_18"/>
    <property type="match status" value="1"/>
</dbReference>
<keyword evidence="1" id="KW-0805">Transcription regulation</keyword>
<evidence type="ECO:0000313" key="6">
    <source>
        <dbReference type="Proteomes" id="UP001330812"/>
    </source>
</evidence>
<dbReference type="Proteomes" id="UP001330812">
    <property type="component" value="Chromosome"/>
</dbReference>
<dbReference type="RefSeq" id="WP_326836319.1">
    <property type="nucleotide sequence ID" value="NZ_CP142149.1"/>
</dbReference>
<dbReference type="InterPro" id="IPR009057">
    <property type="entry name" value="Homeodomain-like_sf"/>
</dbReference>
<dbReference type="Pfam" id="PF14525">
    <property type="entry name" value="AraC_binding_2"/>
    <property type="match status" value="1"/>
</dbReference>
<dbReference type="Gene3D" id="1.10.10.60">
    <property type="entry name" value="Homeodomain-like"/>
    <property type="match status" value="1"/>
</dbReference>
<evidence type="ECO:0000259" key="4">
    <source>
        <dbReference type="PROSITE" id="PS01124"/>
    </source>
</evidence>
<evidence type="ECO:0000313" key="5">
    <source>
        <dbReference type="EMBL" id="WSE33521.1"/>
    </source>
</evidence>
<dbReference type="SUPFAM" id="SSF46689">
    <property type="entry name" value="Homeodomain-like"/>
    <property type="match status" value="2"/>
</dbReference>
<keyword evidence="2" id="KW-0238">DNA-binding</keyword>
<dbReference type="PROSITE" id="PS01124">
    <property type="entry name" value="HTH_ARAC_FAMILY_2"/>
    <property type="match status" value="1"/>
</dbReference>
<evidence type="ECO:0000256" key="3">
    <source>
        <dbReference type="ARBA" id="ARBA00023163"/>
    </source>
</evidence>
<protein>
    <submittedName>
        <fullName evidence="5">AraC family transcriptional regulator</fullName>
    </submittedName>
</protein>
<keyword evidence="6" id="KW-1185">Reference proteome</keyword>
<dbReference type="PANTHER" id="PTHR46796">
    <property type="entry name" value="HTH-TYPE TRANSCRIPTIONAL ACTIVATOR RHAS-RELATED"/>
    <property type="match status" value="1"/>
</dbReference>
<dbReference type="InterPro" id="IPR035418">
    <property type="entry name" value="AraC-bd_2"/>
</dbReference>